<dbReference type="AlphaFoldDB" id="A0A8X6QWM6"/>
<gene>
    <name evidence="1" type="primary">AVEN_216368_1</name>
    <name evidence="1" type="ORF">NPIL_497441</name>
</gene>
<accession>A0A8X6QWM6</accession>
<dbReference type="Proteomes" id="UP000887013">
    <property type="component" value="Unassembled WGS sequence"/>
</dbReference>
<keyword evidence="2" id="KW-1185">Reference proteome</keyword>
<name>A0A8X6QWM6_NEPPI</name>
<protein>
    <submittedName>
        <fullName evidence="1">Uncharacterized protein</fullName>
    </submittedName>
</protein>
<organism evidence="1 2">
    <name type="scientific">Nephila pilipes</name>
    <name type="common">Giant wood spider</name>
    <name type="synonym">Nephila maculata</name>
    <dbReference type="NCBI Taxonomy" id="299642"/>
    <lineage>
        <taxon>Eukaryota</taxon>
        <taxon>Metazoa</taxon>
        <taxon>Ecdysozoa</taxon>
        <taxon>Arthropoda</taxon>
        <taxon>Chelicerata</taxon>
        <taxon>Arachnida</taxon>
        <taxon>Araneae</taxon>
        <taxon>Araneomorphae</taxon>
        <taxon>Entelegynae</taxon>
        <taxon>Araneoidea</taxon>
        <taxon>Nephilidae</taxon>
        <taxon>Nephila</taxon>
    </lineage>
</organism>
<sequence>MASLTDNSPFEFFISGNGDQYLDLAHSILHLKIKVVKKNGTNLQNTDCIAPINYILNTLFSELSVFLNDRQIMNQVNNAYRAYRDSLLFSVKETMLTSALFYKDTANRFDTGGANSANLESSRSYQQNRKY</sequence>
<proteinExistence type="predicted"/>
<dbReference type="OrthoDB" id="6537905at2759"/>
<evidence type="ECO:0000313" key="2">
    <source>
        <dbReference type="Proteomes" id="UP000887013"/>
    </source>
</evidence>
<evidence type="ECO:0000313" key="1">
    <source>
        <dbReference type="EMBL" id="GFU41384.1"/>
    </source>
</evidence>
<reference evidence="1" key="1">
    <citation type="submission" date="2020-08" db="EMBL/GenBank/DDBJ databases">
        <title>Multicomponent nature underlies the extraordinary mechanical properties of spider dragline silk.</title>
        <authorList>
            <person name="Kono N."/>
            <person name="Nakamura H."/>
            <person name="Mori M."/>
            <person name="Yoshida Y."/>
            <person name="Ohtoshi R."/>
            <person name="Malay A.D."/>
            <person name="Moran D.A.P."/>
            <person name="Tomita M."/>
            <person name="Numata K."/>
            <person name="Arakawa K."/>
        </authorList>
    </citation>
    <scope>NUCLEOTIDE SEQUENCE</scope>
</reference>
<comment type="caution">
    <text evidence="1">The sequence shown here is derived from an EMBL/GenBank/DDBJ whole genome shotgun (WGS) entry which is preliminary data.</text>
</comment>
<dbReference type="EMBL" id="BMAW01131930">
    <property type="protein sequence ID" value="GFU41384.1"/>
    <property type="molecule type" value="Genomic_DNA"/>
</dbReference>